<dbReference type="Proteomes" id="UP000547973">
    <property type="component" value="Unassembled WGS sequence"/>
</dbReference>
<dbReference type="PROSITE" id="PS51257">
    <property type="entry name" value="PROKAR_LIPOPROTEIN"/>
    <property type="match status" value="1"/>
</dbReference>
<dbReference type="GO" id="GO:0030246">
    <property type="term" value="F:carbohydrate binding"/>
    <property type="evidence" value="ECO:0007669"/>
    <property type="project" value="TreeGrafter"/>
</dbReference>
<dbReference type="Gene3D" id="3.40.190.170">
    <property type="entry name" value="Bacterial extracellular solute-binding protein, family 7"/>
    <property type="match status" value="1"/>
</dbReference>
<protein>
    <submittedName>
        <fullName evidence="3">Tripartite ATP-independent transporter DctP family solute receptor</fullName>
    </submittedName>
</protein>
<dbReference type="NCBIfam" id="TIGR00787">
    <property type="entry name" value="dctP"/>
    <property type="match status" value="1"/>
</dbReference>
<organism evidence="3 4">
    <name type="scientific">Demequina lutea</name>
    <dbReference type="NCBI Taxonomy" id="431489"/>
    <lineage>
        <taxon>Bacteria</taxon>
        <taxon>Bacillati</taxon>
        <taxon>Actinomycetota</taxon>
        <taxon>Actinomycetes</taxon>
        <taxon>Micrococcales</taxon>
        <taxon>Demequinaceae</taxon>
        <taxon>Demequina</taxon>
    </lineage>
</organism>
<dbReference type="CDD" id="cd13671">
    <property type="entry name" value="PBP2_TRAP_SBP_like_3"/>
    <property type="match status" value="1"/>
</dbReference>
<dbReference type="InterPro" id="IPR018389">
    <property type="entry name" value="DctP_fam"/>
</dbReference>
<dbReference type="PIRSF" id="PIRSF006470">
    <property type="entry name" value="DctB"/>
    <property type="match status" value="1"/>
</dbReference>
<reference evidence="3 4" key="1">
    <citation type="submission" date="2020-07" db="EMBL/GenBank/DDBJ databases">
        <title>Sequencing the genomes of 1000 actinobacteria strains.</title>
        <authorList>
            <person name="Klenk H.-P."/>
        </authorList>
    </citation>
    <scope>NUCLEOTIDE SEQUENCE [LARGE SCALE GENOMIC DNA]</scope>
    <source>
        <strain evidence="3 4">DSM 19970</strain>
    </source>
</reference>
<dbReference type="OrthoDB" id="9815946at2"/>
<dbReference type="EMBL" id="JACBZO010000001">
    <property type="protein sequence ID" value="NYI42664.1"/>
    <property type="molecule type" value="Genomic_DNA"/>
</dbReference>
<dbReference type="RefSeq" id="WP_062075131.1">
    <property type="nucleotide sequence ID" value="NZ_BBRC01000006.1"/>
</dbReference>
<dbReference type="InterPro" id="IPR038404">
    <property type="entry name" value="TRAP_DctP_sf"/>
</dbReference>
<dbReference type="Pfam" id="PF03480">
    <property type="entry name" value="DctP"/>
    <property type="match status" value="1"/>
</dbReference>
<sequence length="347" mass="36786">MRRNKVVSIAALVGATALALAACSAGAPAATPSGSSTTAAAPVATTVFKVAFNQPETHPEYIALKAMGERLKQRTNGAYSIDVFPNETLGAQADTIQSVQSGTIAMSVIGGSLLESLNPDFVVFDLPYVFTSQAQQRAVTNDPAVVSGLYSSLDSKGVHVLGAFYGGVRNVYNKTKPINTPADLAGMKIRVMQSDTNIEMMKLMGGTGTPMGQGDVYTAIQSGVLDGGENNELIYSTLKHDEIAPYYSYTRHLMVPDYLIINPEIFNGMPAADQKIFQEELVKAIDQENTEFGAQVDAAITAAKAAGAKFNEVDTAAFQKAVAPLTESKLTDDVTRKIYAQVQAAAK</sequence>
<comment type="caution">
    <text evidence="3">The sequence shown here is derived from an EMBL/GenBank/DDBJ whole genome shotgun (WGS) entry which is preliminary data.</text>
</comment>
<keyword evidence="1 2" id="KW-0732">Signal</keyword>
<dbReference type="GO" id="GO:0055085">
    <property type="term" value="P:transmembrane transport"/>
    <property type="evidence" value="ECO:0007669"/>
    <property type="project" value="InterPro"/>
</dbReference>
<keyword evidence="4" id="KW-1185">Reference proteome</keyword>
<dbReference type="GO" id="GO:0030288">
    <property type="term" value="C:outer membrane-bounded periplasmic space"/>
    <property type="evidence" value="ECO:0007669"/>
    <property type="project" value="InterPro"/>
</dbReference>
<evidence type="ECO:0000313" key="3">
    <source>
        <dbReference type="EMBL" id="NYI42664.1"/>
    </source>
</evidence>
<dbReference type="InterPro" id="IPR004682">
    <property type="entry name" value="TRAP_DctP"/>
</dbReference>
<proteinExistence type="predicted"/>
<dbReference type="AlphaFoldDB" id="A0A7Y9ZC41"/>
<gene>
    <name evidence="3" type="ORF">BKA03_002783</name>
</gene>
<dbReference type="NCBIfam" id="NF037995">
    <property type="entry name" value="TRAP_S1"/>
    <property type="match status" value="1"/>
</dbReference>
<keyword evidence="3" id="KW-0675">Receptor</keyword>
<dbReference type="PANTHER" id="PTHR33376:SF2">
    <property type="entry name" value="DICARBOXYLATE-BINDING PERIPLASMIC PROTEIN"/>
    <property type="match status" value="1"/>
</dbReference>
<accession>A0A7Y9ZC41</accession>
<evidence type="ECO:0000313" key="4">
    <source>
        <dbReference type="Proteomes" id="UP000547973"/>
    </source>
</evidence>
<dbReference type="PANTHER" id="PTHR33376">
    <property type="match status" value="1"/>
</dbReference>
<name>A0A7Y9ZC41_9MICO</name>
<feature type="chain" id="PRO_5030553932" evidence="2">
    <location>
        <begin position="30"/>
        <end position="347"/>
    </location>
</feature>
<evidence type="ECO:0000256" key="2">
    <source>
        <dbReference type="SAM" id="SignalP"/>
    </source>
</evidence>
<feature type="signal peptide" evidence="2">
    <location>
        <begin position="1"/>
        <end position="29"/>
    </location>
</feature>
<evidence type="ECO:0000256" key="1">
    <source>
        <dbReference type="ARBA" id="ARBA00022729"/>
    </source>
</evidence>